<dbReference type="SMART" id="SM00015">
    <property type="entry name" value="IQ"/>
    <property type="match status" value="4"/>
</dbReference>
<evidence type="ECO:0000256" key="6">
    <source>
        <dbReference type="SAM" id="MobiDB-lite"/>
    </source>
</evidence>
<proteinExistence type="predicted"/>
<dbReference type="EMBL" id="JAFJZO010000034">
    <property type="protein sequence ID" value="KAG5493936.1"/>
    <property type="molecule type" value="Genomic_DNA"/>
</dbReference>
<feature type="compositionally biased region" description="Polar residues" evidence="6">
    <location>
        <begin position="948"/>
        <end position="962"/>
    </location>
</feature>
<comment type="subcellular location">
    <subcellularLocation>
        <location evidence="1">Cytoplasm</location>
    </subcellularLocation>
</comment>
<dbReference type="Proteomes" id="UP000674318">
    <property type="component" value="Unassembled WGS sequence"/>
</dbReference>
<evidence type="ECO:0000313" key="8">
    <source>
        <dbReference type="Proteomes" id="UP000674318"/>
    </source>
</evidence>
<feature type="compositionally biased region" description="Low complexity" evidence="6">
    <location>
        <begin position="584"/>
        <end position="595"/>
    </location>
</feature>
<evidence type="ECO:0000256" key="2">
    <source>
        <dbReference type="ARBA" id="ARBA00022490"/>
    </source>
</evidence>
<evidence type="ECO:0000256" key="4">
    <source>
        <dbReference type="ARBA" id="ARBA00022860"/>
    </source>
</evidence>
<feature type="region of interest" description="Disordered" evidence="6">
    <location>
        <begin position="262"/>
        <end position="307"/>
    </location>
</feature>
<feature type="region of interest" description="Disordered" evidence="6">
    <location>
        <begin position="938"/>
        <end position="982"/>
    </location>
</feature>
<dbReference type="InterPro" id="IPR011990">
    <property type="entry name" value="TPR-like_helical_dom_sf"/>
</dbReference>
<dbReference type="InterPro" id="IPR000048">
    <property type="entry name" value="IQ_motif_EF-hand-BS"/>
</dbReference>
<organism evidence="7 8">
    <name type="scientific">Porcisia hertigi</name>
    <dbReference type="NCBI Taxonomy" id="2761500"/>
    <lineage>
        <taxon>Eukaryota</taxon>
        <taxon>Discoba</taxon>
        <taxon>Euglenozoa</taxon>
        <taxon>Kinetoplastea</taxon>
        <taxon>Metakinetoplastina</taxon>
        <taxon>Trypanosomatida</taxon>
        <taxon>Trypanosomatidae</taxon>
        <taxon>Leishmaniinae</taxon>
        <taxon>Porcisia</taxon>
    </lineage>
</organism>
<dbReference type="RefSeq" id="XP_067753971.1">
    <property type="nucleotide sequence ID" value="XM_067897814.1"/>
</dbReference>
<reference evidence="7 8" key="1">
    <citation type="submission" date="2021-02" db="EMBL/GenBank/DDBJ databases">
        <title>Porcisia hertigi Genome sequencing and assembly.</title>
        <authorList>
            <person name="Almutairi H."/>
            <person name="Gatherer D."/>
        </authorList>
    </citation>
    <scope>NUCLEOTIDE SEQUENCE [LARGE SCALE GENOMIC DNA]</scope>
    <source>
        <strain evidence="7 8">C119</strain>
    </source>
</reference>
<gene>
    <name evidence="7" type="ORF">JKF63_01768</name>
</gene>
<name>A0A836HIQ5_9TRYP</name>
<dbReference type="GO" id="GO:0000278">
    <property type="term" value="P:mitotic cell cycle"/>
    <property type="evidence" value="ECO:0007669"/>
    <property type="project" value="TreeGrafter"/>
</dbReference>
<dbReference type="Gene3D" id="1.25.40.10">
    <property type="entry name" value="Tetratricopeptide repeat domain"/>
    <property type="match status" value="1"/>
</dbReference>
<dbReference type="InterPro" id="IPR051185">
    <property type="entry name" value="ASPM"/>
</dbReference>
<dbReference type="PANTHER" id="PTHR22706">
    <property type="entry name" value="ASSEMBLY FACTOR FOR SPINDLE MICROTUBULES"/>
    <property type="match status" value="1"/>
</dbReference>
<dbReference type="GO" id="GO:0051295">
    <property type="term" value="P:establishment of meiotic spindle localization"/>
    <property type="evidence" value="ECO:0007669"/>
    <property type="project" value="TreeGrafter"/>
</dbReference>
<dbReference type="GO" id="GO:0000922">
    <property type="term" value="C:spindle pole"/>
    <property type="evidence" value="ECO:0007669"/>
    <property type="project" value="TreeGrafter"/>
</dbReference>
<keyword evidence="8" id="KW-1185">Reference proteome</keyword>
<dbReference type="GeneID" id="94287891"/>
<feature type="region of interest" description="Disordered" evidence="6">
    <location>
        <begin position="1"/>
        <end position="44"/>
    </location>
</feature>
<dbReference type="PROSITE" id="PS50096">
    <property type="entry name" value="IQ"/>
    <property type="match status" value="3"/>
</dbReference>
<keyword evidence="3" id="KW-0677">Repeat</keyword>
<dbReference type="Gene3D" id="1.20.5.190">
    <property type="match status" value="1"/>
</dbReference>
<keyword evidence="2" id="KW-0963">Cytoplasm</keyword>
<keyword evidence="4" id="KW-0112">Calmodulin-binding</keyword>
<protein>
    <submittedName>
        <fullName evidence="7">Uncharacterized protein</fullName>
    </submittedName>
</protein>
<dbReference type="PANTHER" id="PTHR22706:SF1">
    <property type="entry name" value="ASSEMBLY FACTOR FOR SPINDLE MICROTUBULES"/>
    <property type="match status" value="1"/>
</dbReference>
<dbReference type="GO" id="GO:0007051">
    <property type="term" value="P:spindle organization"/>
    <property type="evidence" value="ECO:0007669"/>
    <property type="project" value="TreeGrafter"/>
</dbReference>
<feature type="compositionally biased region" description="Polar residues" evidence="6">
    <location>
        <begin position="561"/>
        <end position="573"/>
    </location>
</feature>
<dbReference type="SUPFAM" id="SSF48452">
    <property type="entry name" value="TPR-like"/>
    <property type="match status" value="1"/>
</dbReference>
<feature type="compositionally biased region" description="Low complexity" evidence="6">
    <location>
        <begin position="966"/>
        <end position="979"/>
    </location>
</feature>
<feature type="region of interest" description="Disordered" evidence="6">
    <location>
        <begin position="324"/>
        <end position="414"/>
    </location>
</feature>
<feature type="region of interest" description="Disordered" evidence="6">
    <location>
        <begin position="498"/>
        <end position="613"/>
    </location>
</feature>
<dbReference type="GO" id="GO:0005737">
    <property type="term" value="C:cytoplasm"/>
    <property type="evidence" value="ECO:0007669"/>
    <property type="project" value="UniProtKB-SubCell"/>
</dbReference>
<dbReference type="KEGG" id="phet:94287891"/>
<dbReference type="AlphaFoldDB" id="A0A836HIQ5"/>
<feature type="compositionally biased region" description="Polar residues" evidence="6">
    <location>
        <begin position="350"/>
        <end position="362"/>
    </location>
</feature>
<evidence type="ECO:0000256" key="3">
    <source>
        <dbReference type="ARBA" id="ARBA00022737"/>
    </source>
</evidence>
<feature type="coiled-coil region" evidence="5">
    <location>
        <begin position="623"/>
        <end position="654"/>
    </location>
</feature>
<evidence type="ECO:0000256" key="1">
    <source>
        <dbReference type="ARBA" id="ARBA00004496"/>
    </source>
</evidence>
<accession>A0A836HIQ5</accession>
<evidence type="ECO:0000313" key="7">
    <source>
        <dbReference type="EMBL" id="KAG5493936.1"/>
    </source>
</evidence>
<dbReference type="GO" id="GO:0005516">
    <property type="term" value="F:calmodulin binding"/>
    <property type="evidence" value="ECO:0007669"/>
    <property type="project" value="UniProtKB-KW"/>
</dbReference>
<comment type="caution">
    <text evidence="7">The sequence shown here is derived from an EMBL/GenBank/DDBJ whole genome shotgun (WGS) entry which is preliminary data.</text>
</comment>
<dbReference type="Pfam" id="PF00612">
    <property type="entry name" value="IQ"/>
    <property type="match status" value="2"/>
</dbReference>
<keyword evidence="5" id="KW-0175">Coiled coil</keyword>
<feature type="compositionally biased region" description="Basic and acidic residues" evidence="6">
    <location>
        <begin position="266"/>
        <end position="279"/>
    </location>
</feature>
<dbReference type="OrthoDB" id="250126at2759"/>
<sequence>MKSIRQHGLRGGGDTATRAKRGFKAQRQAQRDRHSKYADTSSVAQPAVPLVPPTVQVLNRAPLEVFVQWNETAMEALRIGDTDFSRRILAALLPVLEARLHAMQCKASAHMPSTAVDSWRLAHALTLNNDGCQLRRDGRVDEALRQFLRAKQVETLVFGQPSCSTMLNLSAVLLSSGAAEEALVIAKECVMAAQDAEPVLFITALHNLAVALGQQSSERERNAALPTMRQALREAESVLGEQHPTTMMLKEKCVLTSRGSFLDSSAKNRGETEASERGGELGVGNEMTLESPTPESLSPKPLSAQERARAALHTLDFGEPAHYHQIAHNPIPPDAPHAAGPRVDSGGQKVHSSAVLNHSLGSAASGERRGTGGCPEGQDRPRSSAHTATQRDSVGDADSERGALVTGASSQSPAAHQLQFSRKLSSVAASVDHFCADSVHLSGTPVSDSRTPLETVLQEPFQVASLVISRSVPKYVGPAGPIRNLLDIDAEKAKDGHSFLRFGMPPPSLPANTTPLPLRKLPGPPVVQRPSYATAPPPRTKPQRARLPGNGSASDNDDDPYNNTVPELISTATPAAGERHTITKSGKSASAPGSSRTHQSAPQRSLFGKKGPLCSKSVASRELQLQEERAYRAEREAERQAAEAQMAFERELEKIQLRTKNRAAVTIQQAWRQWWNSVGRSRRQLQLHRLKELQRRRRERQALGVLANKVRGKSGGGKIPPPPSHQHGEVGGYVVPAVLLRCAKKWLAKTVCVRYLVKTRRTPVQAQLHEVDVRCHICRIQALWRGALVRSRLTQHHQHRLTGNFPIHTGRDTNMLRAASELRDYSALVLQMAYRSYRARCMWRELYLRRHNGPAAKIQLWFRVTLADQRRRGVDSRTVQQRNSAALTIQRVWRGFLGKVAFRIRELRLRMDRAGSYHPAIEAGVRARQTIPAIEYQKVRQRKRIPEATSSPPKTAPESTTELPDDANTADASAADKTTCGSQSGVGTIDTYAISCLQRSSEVQRLRDAERDQYHIGLFVETMATKERQAWQESLRLRPTEVLRRRVVLDTRIHEEQRAFTEHRAAAAIQRAYRSWQKMRHDPRRDTNLLYYSRAFYQQRQLGSLAERKQRRREIARVTARCGDSVAPMREERQKAGELLALVENCNGPASFSCGINGVIAVPRDDGVAIAPYRERMERKQQRQRQEAIQRRDEVLVAINHSHDMMHVRESPEECAARIGDRYEQPYYIPYVNDEHRRILGID</sequence>
<evidence type="ECO:0000256" key="5">
    <source>
        <dbReference type="SAM" id="Coils"/>
    </source>
</evidence>